<reference evidence="1 2" key="1">
    <citation type="journal article" date="2014" name="ISME J.">
        <title>Candidatus Competibacter-lineage genomes retrieved from metagenomes reveal functional metabolic diversity.</title>
        <authorList>
            <person name="McIlroy S.J."/>
            <person name="Albertsen M."/>
            <person name="Andresen E.K."/>
            <person name="Saunders A.M."/>
            <person name="Kristiansen R."/>
            <person name="Stokholm-Bjerregaard M."/>
            <person name="Nielsen K.L."/>
            <person name="Nielsen P.H."/>
        </authorList>
    </citation>
    <scope>NUCLEOTIDE SEQUENCE [LARGE SCALE GENOMIC DNA]</scope>
    <source>
        <strain evidence="1 2">Run_B_J11</strain>
    </source>
</reference>
<keyword evidence="2" id="KW-1185">Reference proteome</keyword>
<organism evidence="1 2">
    <name type="scientific">Candidatus Contendobacter odensis Run_B_J11</name>
    <dbReference type="NCBI Taxonomy" id="1400861"/>
    <lineage>
        <taxon>Bacteria</taxon>
        <taxon>Pseudomonadati</taxon>
        <taxon>Pseudomonadota</taxon>
        <taxon>Gammaproteobacteria</taxon>
        <taxon>Candidatus Competibacteraceae</taxon>
        <taxon>Candidatus Contendibacter</taxon>
    </lineage>
</organism>
<evidence type="ECO:0000313" key="1">
    <source>
        <dbReference type="EMBL" id="CDH46491.1"/>
    </source>
</evidence>
<evidence type="ECO:0000313" key="2">
    <source>
        <dbReference type="Proteomes" id="UP000019184"/>
    </source>
</evidence>
<gene>
    <name evidence="1" type="ORF">BN874_460112</name>
</gene>
<comment type="caution">
    <text evidence="1">The sequence shown here is derived from an EMBL/GenBank/DDBJ whole genome shotgun (WGS) entry which is preliminary data.</text>
</comment>
<proteinExistence type="predicted"/>
<sequence length="71" mass="8185">MRQSRDGGFPRTKRCFNPCCIGLVIATRDLRDRILAASQFQSLLYWISHCDYARPLNTLRKTNVSILVVLD</sequence>
<dbReference type="EMBL" id="CBTK010000261">
    <property type="protein sequence ID" value="CDH46491.1"/>
    <property type="molecule type" value="Genomic_DNA"/>
</dbReference>
<dbReference type="Proteomes" id="UP000019184">
    <property type="component" value="Unassembled WGS sequence"/>
</dbReference>
<accession>A0A7U7J3S6</accession>
<protein>
    <submittedName>
        <fullName evidence="1">Uncharacterized protein</fullName>
    </submittedName>
</protein>
<name>A0A7U7J3S6_9GAMM</name>
<dbReference type="AlphaFoldDB" id="A0A7U7J3S6"/>